<reference evidence="2" key="1">
    <citation type="submission" date="2021-06" db="EMBL/GenBank/DDBJ databases">
        <authorList>
            <person name="Kallberg Y."/>
            <person name="Tangrot J."/>
            <person name="Rosling A."/>
        </authorList>
    </citation>
    <scope>NUCLEOTIDE SEQUENCE</scope>
    <source>
        <strain evidence="2">CL551</strain>
    </source>
</reference>
<dbReference type="OrthoDB" id="2418749at2759"/>
<dbReference type="Proteomes" id="UP000789342">
    <property type="component" value="Unassembled WGS sequence"/>
</dbReference>
<evidence type="ECO:0000313" key="3">
    <source>
        <dbReference type="Proteomes" id="UP000789342"/>
    </source>
</evidence>
<comment type="caution">
    <text evidence="2">The sequence shown here is derived from an EMBL/GenBank/DDBJ whole genome shotgun (WGS) entry which is preliminary data.</text>
</comment>
<accession>A0A9N9AS27</accession>
<feature type="region of interest" description="Disordered" evidence="1">
    <location>
        <begin position="271"/>
        <end position="314"/>
    </location>
</feature>
<feature type="compositionally biased region" description="Low complexity" evidence="1">
    <location>
        <begin position="273"/>
        <end position="306"/>
    </location>
</feature>
<protein>
    <submittedName>
        <fullName evidence="2">13074_t:CDS:1</fullName>
    </submittedName>
</protein>
<feature type="compositionally biased region" description="Basic and acidic residues" evidence="1">
    <location>
        <begin position="32"/>
        <end position="41"/>
    </location>
</feature>
<gene>
    <name evidence="2" type="ORF">AMORRO_LOCUS5127</name>
</gene>
<organism evidence="2 3">
    <name type="scientific">Acaulospora morrowiae</name>
    <dbReference type="NCBI Taxonomy" id="94023"/>
    <lineage>
        <taxon>Eukaryota</taxon>
        <taxon>Fungi</taxon>
        <taxon>Fungi incertae sedis</taxon>
        <taxon>Mucoromycota</taxon>
        <taxon>Glomeromycotina</taxon>
        <taxon>Glomeromycetes</taxon>
        <taxon>Diversisporales</taxon>
        <taxon>Acaulosporaceae</taxon>
        <taxon>Acaulospora</taxon>
    </lineage>
</organism>
<dbReference type="AlphaFoldDB" id="A0A9N9AS27"/>
<sequence>MSSKNLSEGSTSSPSSLTNFVRWIKTQVLRVDQSKSTDSTKKPSSFKASRSFPSSKLFAHNDPNKKCRHSDSFMDDAIWVEEELIDKDDLILSDMPSVILEENGIYTSLPTSPVGSTEQAVGMKKNCLKDTHIVRGSVEHFAYVRTLRKMRPGRVPKPLFQMIMLNGTITKLSCTYEFSEFQREELRCYKTRVYGINRRYSRSNAGGSTLESQSNSAVDKKLAIVTKYQTESQVVVRYRPSYSSTKVLTIYDEDLNELVVKDLPLARKRRRASNSSISSISTNSTSTLVRSSSTSSNSSLSSSTTLADPDGDVISNKSSLRKAMSLKLNKLRLSKMGKMATKHQKRNTVYEFSRHDDDGNNGGGDDDVSLFVLKEQFKYSGRTCSNAFQRCPSNIKVRELPVGGNESQLTTLTV</sequence>
<evidence type="ECO:0000313" key="2">
    <source>
        <dbReference type="EMBL" id="CAG8541048.1"/>
    </source>
</evidence>
<dbReference type="EMBL" id="CAJVPV010002994">
    <property type="protein sequence ID" value="CAG8541048.1"/>
    <property type="molecule type" value="Genomic_DNA"/>
</dbReference>
<keyword evidence="3" id="KW-1185">Reference proteome</keyword>
<feature type="region of interest" description="Disordered" evidence="1">
    <location>
        <begin position="31"/>
        <end position="50"/>
    </location>
</feature>
<name>A0A9N9AS27_9GLOM</name>
<proteinExistence type="predicted"/>
<evidence type="ECO:0000256" key="1">
    <source>
        <dbReference type="SAM" id="MobiDB-lite"/>
    </source>
</evidence>